<dbReference type="Gene3D" id="3.30.2010.10">
    <property type="entry name" value="Metalloproteases ('zincins'), catalytic domain"/>
    <property type="match status" value="1"/>
</dbReference>
<dbReference type="Pfam" id="PF01435">
    <property type="entry name" value="Peptidase_M48"/>
    <property type="match status" value="1"/>
</dbReference>
<gene>
    <name evidence="9" type="ORF">GCM10009755_25990</name>
</gene>
<keyword evidence="2" id="KW-0479">Metal-binding</keyword>
<feature type="transmembrane region" description="Helical" evidence="7">
    <location>
        <begin position="38"/>
        <end position="64"/>
    </location>
</feature>
<comment type="caution">
    <text evidence="9">The sequence shown here is derived from an EMBL/GenBank/DDBJ whole genome shotgun (WGS) entry which is preliminary data.</text>
</comment>
<keyword evidence="3 6" id="KW-0378">Hydrolase</keyword>
<feature type="transmembrane region" description="Helical" evidence="7">
    <location>
        <begin position="288"/>
        <end position="313"/>
    </location>
</feature>
<organism evidence="9 10">
    <name type="scientific">Brevibacterium samyangense</name>
    <dbReference type="NCBI Taxonomy" id="366888"/>
    <lineage>
        <taxon>Bacteria</taxon>
        <taxon>Bacillati</taxon>
        <taxon>Actinomycetota</taxon>
        <taxon>Actinomycetes</taxon>
        <taxon>Micrococcales</taxon>
        <taxon>Brevibacteriaceae</taxon>
        <taxon>Brevibacterium</taxon>
    </lineage>
</organism>
<dbReference type="CDD" id="cd07326">
    <property type="entry name" value="M56_BlaR1_MecR1_like"/>
    <property type="match status" value="1"/>
</dbReference>
<keyword evidence="7" id="KW-0472">Membrane</keyword>
<name>A0ABP5F1F3_9MICO</name>
<accession>A0ABP5F1F3</accession>
<dbReference type="PANTHER" id="PTHR34978">
    <property type="entry name" value="POSSIBLE SENSOR-TRANSDUCER PROTEIN BLAR"/>
    <property type="match status" value="1"/>
</dbReference>
<proteinExistence type="inferred from homology"/>
<keyword evidence="7" id="KW-1133">Transmembrane helix</keyword>
<sequence>MTVTMLTVALIAGLVALAVFGPWLLRHAAPMLVRVPRVAILIVTGGIAVWLGTLLAIGPVLAWAGSGPALLPERAAEFCQRCLTAANPFSADASVTMIPAILLLALPTVLALALGIGMTRQLIRRSFHSRRAARALLSGACPARLHGHHLSLVDTEHPFALNFPARHGGIVLSTGAAHALEDDELAAVLAHEHAHLRQRHHLISAVIEAIAAYLRWVPLVRAAADAMPHYLEIAADNQARREAGTPALVSALVKLGERTQPALPHHPCPVALHAAGPERISQLVRPSAGLAGALPAVAIGTYLLALAALSAAVHLPYASAALTGC</sequence>
<evidence type="ECO:0000259" key="8">
    <source>
        <dbReference type="Pfam" id="PF01435"/>
    </source>
</evidence>
<dbReference type="InterPro" id="IPR052173">
    <property type="entry name" value="Beta-lactam_resp_regulator"/>
</dbReference>
<keyword evidence="10" id="KW-1185">Reference proteome</keyword>
<feature type="transmembrane region" description="Helical" evidence="7">
    <location>
        <begin position="97"/>
        <end position="116"/>
    </location>
</feature>
<evidence type="ECO:0000313" key="9">
    <source>
        <dbReference type="EMBL" id="GAA2013161.1"/>
    </source>
</evidence>
<keyword evidence="4 6" id="KW-0862">Zinc</keyword>
<evidence type="ECO:0000256" key="3">
    <source>
        <dbReference type="ARBA" id="ARBA00022801"/>
    </source>
</evidence>
<dbReference type="PANTHER" id="PTHR34978:SF3">
    <property type="entry name" value="SLR0241 PROTEIN"/>
    <property type="match status" value="1"/>
</dbReference>
<comment type="cofactor">
    <cofactor evidence="6">
        <name>Zn(2+)</name>
        <dbReference type="ChEBI" id="CHEBI:29105"/>
    </cofactor>
    <text evidence="6">Binds 1 zinc ion per subunit.</text>
</comment>
<keyword evidence="5 6" id="KW-0482">Metalloprotease</keyword>
<evidence type="ECO:0000256" key="5">
    <source>
        <dbReference type="ARBA" id="ARBA00023049"/>
    </source>
</evidence>
<feature type="transmembrane region" description="Helical" evidence="7">
    <location>
        <begin position="6"/>
        <end position="26"/>
    </location>
</feature>
<dbReference type="Proteomes" id="UP001500755">
    <property type="component" value="Unassembled WGS sequence"/>
</dbReference>
<feature type="domain" description="Peptidase M48" evidence="8">
    <location>
        <begin position="159"/>
        <end position="213"/>
    </location>
</feature>
<dbReference type="EMBL" id="BAAANO010000029">
    <property type="protein sequence ID" value="GAA2013161.1"/>
    <property type="molecule type" value="Genomic_DNA"/>
</dbReference>
<comment type="similarity">
    <text evidence="6">Belongs to the peptidase M48 family.</text>
</comment>
<evidence type="ECO:0000313" key="10">
    <source>
        <dbReference type="Proteomes" id="UP001500755"/>
    </source>
</evidence>
<keyword evidence="1 6" id="KW-0645">Protease</keyword>
<protein>
    <submittedName>
        <fullName evidence="9">M56 family metallopeptidase</fullName>
    </submittedName>
</protein>
<dbReference type="InterPro" id="IPR001915">
    <property type="entry name" value="Peptidase_M48"/>
</dbReference>
<evidence type="ECO:0000256" key="4">
    <source>
        <dbReference type="ARBA" id="ARBA00022833"/>
    </source>
</evidence>
<evidence type="ECO:0000256" key="7">
    <source>
        <dbReference type="SAM" id="Phobius"/>
    </source>
</evidence>
<evidence type="ECO:0000256" key="2">
    <source>
        <dbReference type="ARBA" id="ARBA00022723"/>
    </source>
</evidence>
<evidence type="ECO:0000256" key="6">
    <source>
        <dbReference type="RuleBase" id="RU003983"/>
    </source>
</evidence>
<evidence type="ECO:0000256" key="1">
    <source>
        <dbReference type="ARBA" id="ARBA00022670"/>
    </source>
</evidence>
<keyword evidence="7" id="KW-0812">Transmembrane</keyword>
<reference evidence="10" key="1">
    <citation type="journal article" date="2019" name="Int. J. Syst. Evol. Microbiol.">
        <title>The Global Catalogue of Microorganisms (GCM) 10K type strain sequencing project: providing services to taxonomists for standard genome sequencing and annotation.</title>
        <authorList>
            <consortium name="The Broad Institute Genomics Platform"/>
            <consortium name="The Broad Institute Genome Sequencing Center for Infectious Disease"/>
            <person name="Wu L."/>
            <person name="Ma J."/>
        </authorList>
    </citation>
    <scope>NUCLEOTIDE SEQUENCE [LARGE SCALE GENOMIC DNA]</scope>
    <source>
        <strain evidence="10">JCM 14546</strain>
    </source>
</reference>
<dbReference type="RefSeq" id="WP_344310352.1">
    <property type="nucleotide sequence ID" value="NZ_BAAANO010000029.1"/>
</dbReference>